<keyword evidence="2" id="KW-0413">Isomerase</keyword>
<dbReference type="Pfam" id="PF13580">
    <property type="entry name" value="SIS_2"/>
    <property type="match status" value="1"/>
</dbReference>
<organism evidence="2 3">
    <name type="scientific">Lentzea rhizosphaerae</name>
    <dbReference type="NCBI Taxonomy" id="2041025"/>
    <lineage>
        <taxon>Bacteria</taxon>
        <taxon>Bacillati</taxon>
        <taxon>Actinomycetota</taxon>
        <taxon>Actinomycetes</taxon>
        <taxon>Pseudonocardiales</taxon>
        <taxon>Pseudonocardiaceae</taxon>
        <taxon>Lentzea</taxon>
    </lineage>
</organism>
<accession>A0ABV8C5J5</accession>
<dbReference type="EMBL" id="JBHRZI010000036">
    <property type="protein sequence ID" value="MFC3897278.1"/>
    <property type="molecule type" value="Genomic_DNA"/>
</dbReference>
<comment type="caution">
    <text evidence="2">The sequence shown here is derived from an EMBL/GenBank/DDBJ whole genome shotgun (WGS) entry which is preliminary data.</text>
</comment>
<proteinExistence type="predicted"/>
<dbReference type="Proteomes" id="UP001595690">
    <property type="component" value="Unassembled WGS sequence"/>
</dbReference>
<reference evidence="3" key="1">
    <citation type="journal article" date="2019" name="Int. J. Syst. Evol. Microbiol.">
        <title>The Global Catalogue of Microorganisms (GCM) 10K type strain sequencing project: providing services to taxonomists for standard genome sequencing and annotation.</title>
        <authorList>
            <consortium name="The Broad Institute Genomics Platform"/>
            <consortium name="The Broad Institute Genome Sequencing Center for Infectious Disease"/>
            <person name="Wu L."/>
            <person name="Ma J."/>
        </authorList>
    </citation>
    <scope>NUCLEOTIDE SEQUENCE [LARGE SCALE GENOMIC DNA]</scope>
    <source>
        <strain evidence="3">CGMCC 4.7405</strain>
    </source>
</reference>
<dbReference type="InterPro" id="IPR046348">
    <property type="entry name" value="SIS_dom_sf"/>
</dbReference>
<dbReference type="GO" id="GO:0016853">
    <property type="term" value="F:isomerase activity"/>
    <property type="evidence" value="ECO:0007669"/>
    <property type="project" value="UniProtKB-KW"/>
</dbReference>
<name>A0ABV8C5J5_9PSEU</name>
<evidence type="ECO:0000259" key="1">
    <source>
        <dbReference type="PROSITE" id="PS51464"/>
    </source>
</evidence>
<protein>
    <submittedName>
        <fullName evidence="2">Sugar isomerase domain-containing protein</fullName>
    </submittedName>
</protein>
<evidence type="ECO:0000313" key="2">
    <source>
        <dbReference type="EMBL" id="MFC3897278.1"/>
    </source>
</evidence>
<evidence type="ECO:0000313" key="3">
    <source>
        <dbReference type="Proteomes" id="UP001595690"/>
    </source>
</evidence>
<dbReference type="InterPro" id="IPR001347">
    <property type="entry name" value="SIS_dom"/>
</dbReference>
<gene>
    <name evidence="2" type="ORF">ACFOWZ_37865</name>
</gene>
<sequence>MDFLHDFGAAMREHLRLVEDRNAAALDVVAGRILDVVRADRLVHAAAAGHSLAAVLETFYRAGGLACVRPLFHPGLLPLHGAEASTQLERVPGLAATLVAQAQVQPGDVGIIFSNSGVNAFPVEIADELKRRGAFVVAVSSRPHMDKAPARSFAKLGDLADLVLDTGIPAGDAVVSTPSGTTGALSTLCSAFLWNLLLVRLTTLAAANDVTVPLWQSANLPGGDAANERYLGRYRTQVPML</sequence>
<dbReference type="NCBIfam" id="NF002805">
    <property type="entry name" value="PRK02947.1"/>
    <property type="match status" value="1"/>
</dbReference>
<dbReference type="RefSeq" id="WP_382378767.1">
    <property type="nucleotide sequence ID" value="NZ_JBHRZI010000036.1"/>
</dbReference>
<dbReference type="PROSITE" id="PS51464">
    <property type="entry name" value="SIS"/>
    <property type="match status" value="1"/>
</dbReference>
<dbReference type="Gene3D" id="3.40.50.10490">
    <property type="entry name" value="Glucose-6-phosphate isomerase like protein, domain 1"/>
    <property type="match status" value="1"/>
</dbReference>
<dbReference type="SUPFAM" id="SSF53697">
    <property type="entry name" value="SIS domain"/>
    <property type="match status" value="1"/>
</dbReference>
<feature type="domain" description="SIS" evidence="1">
    <location>
        <begin position="33"/>
        <end position="207"/>
    </location>
</feature>
<keyword evidence="3" id="KW-1185">Reference proteome</keyword>